<feature type="binding site" evidence="7">
    <location>
        <position position="43"/>
    </location>
    <ligand>
        <name>Zn(2+)</name>
        <dbReference type="ChEBI" id="CHEBI:29105"/>
    </ligand>
</feature>
<feature type="binding site" evidence="7">
    <location>
        <position position="41"/>
    </location>
    <ligand>
        <name>Zn(2+)</name>
        <dbReference type="ChEBI" id="CHEBI:29105"/>
    </ligand>
</feature>
<feature type="compositionally biased region" description="Low complexity" evidence="9">
    <location>
        <begin position="216"/>
        <end position="227"/>
    </location>
</feature>
<dbReference type="CDD" id="cd00884">
    <property type="entry name" value="beta_CA_cladeB"/>
    <property type="match status" value="1"/>
</dbReference>
<evidence type="ECO:0000313" key="10">
    <source>
        <dbReference type="EMBL" id="AUN31832.1"/>
    </source>
</evidence>
<protein>
    <recommendedName>
        <fullName evidence="2 8">Carbonic anhydrase</fullName>
        <ecNumber evidence="2 8">4.2.1.1</ecNumber>
    </recommendedName>
    <alternativeName>
        <fullName evidence="8">Carbonate dehydratase</fullName>
    </alternativeName>
</protein>
<dbReference type="AlphaFoldDB" id="A0A2K9NFN7"/>
<dbReference type="InterPro" id="IPR045066">
    <property type="entry name" value="Beta_CA_cladeB"/>
</dbReference>
<evidence type="ECO:0000256" key="7">
    <source>
        <dbReference type="PIRSR" id="PIRSR601765-1"/>
    </source>
</evidence>
<dbReference type="Gene3D" id="3.40.1050.10">
    <property type="entry name" value="Carbonic anhydrase"/>
    <property type="match status" value="1"/>
</dbReference>
<dbReference type="SMART" id="SM00947">
    <property type="entry name" value="Pro_CA"/>
    <property type="match status" value="1"/>
</dbReference>
<dbReference type="EC" id="4.2.1.1" evidence="2 8"/>
<gene>
    <name evidence="10" type="ORF">C0V82_11830</name>
</gene>
<keyword evidence="11" id="KW-1185">Reference proteome</keyword>
<comment type="cofactor">
    <cofactor evidence="7">
        <name>Zn(2+)</name>
        <dbReference type="ChEBI" id="CHEBI:29105"/>
    </cofactor>
    <text evidence="7">Binds 1 zinc ion per subunit.</text>
</comment>
<dbReference type="Pfam" id="PF00484">
    <property type="entry name" value="Pro_CA"/>
    <property type="match status" value="1"/>
</dbReference>
<proteinExistence type="inferred from homology"/>
<comment type="function">
    <text evidence="8">Reversible hydration of carbon dioxide.</text>
</comment>
<dbReference type="SUPFAM" id="SSF53056">
    <property type="entry name" value="beta-carbonic anhydrase, cab"/>
    <property type="match status" value="1"/>
</dbReference>
<dbReference type="InterPro" id="IPR036874">
    <property type="entry name" value="Carbonic_anhydrase_sf"/>
</dbReference>
<evidence type="ECO:0000256" key="9">
    <source>
        <dbReference type="SAM" id="MobiDB-lite"/>
    </source>
</evidence>
<evidence type="ECO:0000256" key="4">
    <source>
        <dbReference type="ARBA" id="ARBA00022833"/>
    </source>
</evidence>
<dbReference type="EMBL" id="CP025611">
    <property type="protein sequence ID" value="AUN31832.1"/>
    <property type="molecule type" value="Genomic_DNA"/>
</dbReference>
<evidence type="ECO:0000313" key="11">
    <source>
        <dbReference type="Proteomes" id="UP000234752"/>
    </source>
</evidence>
<dbReference type="PROSITE" id="PS00705">
    <property type="entry name" value="PROK_CO2_ANHYDRASE_2"/>
    <property type="match status" value="1"/>
</dbReference>
<reference evidence="10 11" key="1">
    <citation type="submission" date="2017-12" db="EMBL/GenBank/DDBJ databases">
        <title>Genomes of bacteria within cyanobacterial aggregates.</title>
        <authorList>
            <person name="Cai H."/>
        </authorList>
    </citation>
    <scope>NUCLEOTIDE SEQUENCE [LARGE SCALE GENOMIC DNA]</scope>
    <source>
        <strain evidence="10 11">TH16</strain>
    </source>
</reference>
<evidence type="ECO:0000256" key="8">
    <source>
        <dbReference type="RuleBase" id="RU003956"/>
    </source>
</evidence>
<evidence type="ECO:0000256" key="6">
    <source>
        <dbReference type="ARBA" id="ARBA00048348"/>
    </source>
</evidence>
<dbReference type="OrthoDB" id="9797527at2"/>
<name>A0A2K9NFN7_9PROT</name>
<dbReference type="InterPro" id="IPR001765">
    <property type="entry name" value="Carbonic_anhydrase"/>
</dbReference>
<feature type="binding site" evidence="7">
    <location>
        <position position="105"/>
    </location>
    <ligand>
        <name>Zn(2+)</name>
        <dbReference type="ChEBI" id="CHEBI:29105"/>
    </ligand>
</feature>
<accession>A0A2K9NFN7</accession>
<dbReference type="InterPro" id="IPR015892">
    <property type="entry name" value="Carbonic_anhydrase_CS"/>
</dbReference>
<evidence type="ECO:0000256" key="2">
    <source>
        <dbReference type="ARBA" id="ARBA00012925"/>
    </source>
</evidence>
<dbReference type="Proteomes" id="UP000234752">
    <property type="component" value="Chromosome eg_1"/>
</dbReference>
<dbReference type="GO" id="GO:0008270">
    <property type="term" value="F:zinc ion binding"/>
    <property type="evidence" value="ECO:0007669"/>
    <property type="project" value="UniProtKB-UniRule"/>
</dbReference>
<organism evidence="10 11">
    <name type="scientific">Niveispirillum cyanobacteriorum</name>
    <dbReference type="NCBI Taxonomy" id="1612173"/>
    <lineage>
        <taxon>Bacteria</taxon>
        <taxon>Pseudomonadati</taxon>
        <taxon>Pseudomonadota</taxon>
        <taxon>Alphaproteobacteria</taxon>
        <taxon>Rhodospirillales</taxon>
        <taxon>Azospirillaceae</taxon>
        <taxon>Niveispirillum</taxon>
    </lineage>
</organism>
<keyword evidence="5 8" id="KW-0456">Lyase</keyword>
<evidence type="ECO:0000256" key="3">
    <source>
        <dbReference type="ARBA" id="ARBA00022723"/>
    </source>
</evidence>
<dbReference type="KEGG" id="ncb:C0V82_11830"/>
<dbReference type="PANTHER" id="PTHR11002">
    <property type="entry name" value="CARBONIC ANHYDRASE"/>
    <property type="match status" value="1"/>
</dbReference>
<dbReference type="GO" id="GO:0004089">
    <property type="term" value="F:carbonate dehydratase activity"/>
    <property type="evidence" value="ECO:0007669"/>
    <property type="project" value="UniProtKB-UniRule"/>
</dbReference>
<feature type="region of interest" description="Disordered" evidence="9">
    <location>
        <begin position="208"/>
        <end position="239"/>
    </location>
</feature>
<keyword evidence="4 7" id="KW-0862">Zinc</keyword>
<keyword evidence="3 7" id="KW-0479">Metal-binding</keyword>
<dbReference type="RefSeq" id="WP_102113396.1">
    <property type="nucleotide sequence ID" value="NZ_BMGN01000008.1"/>
</dbReference>
<dbReference type="GO" id="GO:0015976">
    <property type="term" value="P:carbon utilization"/>
    <property type="evidence" value="ECO:0007669"/>
    <property type="project" value="InterPro"/>
</dbReference>
<dbReference type="PANTHER" id="PTHR11002:SF76">
    <property type="entry name" value="CARBONIC ANHYDRASE"/>
    <property type="match status" value="1"/>
</dbReference>
<evidence type="ECO:0000256" key="5">
    <source>
        <dbReference type="ARBA" id="ARBA00023239"/>
    </source>
</evidence>
<comment type="similarity">
    <text evidence="1 8">Belongs to the beta-class carbonic anhydrase family.</text>
</comment>
<evidence type="ECO:0000256" key="1">
    <source>
        <dbReference type="ARBA" id="ARBA00006217"/>
    </source>
</evidence>
<feature type="binding site" evidence="7">
    <location>
        <position position="102"/>
    </location>
    <ligand>
        <name>Zn(2+)</name>
        <dbReference type="ChEBI" id="CHEBI:29105"/>
    </ligand>
</feature>
<comment type="catalytic activity">
    <reaction evidence="6 8">
        <text>hydrogencarbonate + H(+) = CO2 + H2O</text>
        <dbReference type="Rhea" id="RHEA:10748"/>
        <dbReference type="ChEBI" id="CHEBI:15377"/>
        <dbReference type="ChEBI" id="CHEBI:15378"/>
        <dbReference type="ChEBI" id="CHEBI:16526"/>
        <dbReference type="ChEBI" id="CHEBI:17544"/>
        <dbReference type="EC" id="4.2.1.1"/>
    </reaction>
</comment>
<sequence>MLKDLIEGFREFRRTNFKQQRGLFRTLAWAGQKPKAALITCCDSRVDPTLIFAAQPGDLFVVRNVANLVPPYKPNQDYHGTSAALEFAVRELGVQLLVVMGHSQCGGVAALPKDRSDQKSDFVDHWMSIAEPALAKLREGQPAGAETDLPELERAVVRLSLDNLRTFPWIAEAEREGRLLLCGMLFDVADAELHVLDNATGQFHPVSPPRPRFHSTHSALSATAAAAVDGQAEETAAHT</sequence>